<gene>
    <name evidence="2" type="ORF">SAMN04487893_11612</name>
</gene>
<dbReference type="EMBL" id="FORU01000016">
    <property type="protein sequence ID" value="SFJ77981.1"/>
    <property type="molecule type" value="Genomic_DNA"/>
</dbReference>
<dbReference type="AlphaFoldDB" id="A0A1I3U888"/>
<keyword evidence="1" id="KW-0812">Transmembrane</keyword>
<dbReference type="Proteomes" id="UP000243887">
    <property type="component" value="Unassembled WGS sequence"/>
</dbReference>
<feature type="transmembrane region" description="Helical" evidence="1">
    <location>
        <begin position="6"/>
        <end position="27"/>
    </location>
</feature>
<evidence type="ECO:0000256" key="1">
    <source>
        <dbReference type="SAM" id="Phobius"/>
    </source>
</evidence>
<reference evidence="3" key="1">
    <citation type="submission" date="2016-10" db="EMBL/GenBank/DDBJ databases">
        <authorList>
            <person name="Varghese N."/>
            <person name="Submissions S."/>
        </authorList>
    </citation>
    <scope>NUCLEOTIDE SEQUENCE [LARGE SCALE GENOMIC DNA]</scope>
    <source>
        <strain evidence="3">DSM 26542</strain>
    </source>
</reference>
<keyword evidence="1" id="KW-0472">Membrane</keyword>
<dbReference type="STRING" id="1150112.SAMN04487893_11612"/>
<name>A0A1I3U888_9FLAO</name>
<accession>A0A1I3U888</accession>
<sequence length="59" mass="6863">MIVALNFANCFLDFVTRCMLLIIVGTFNKNRSIVLVRVFTGVINYCNLNGTYRDYMFPF</sequence>
<keyword evidence="3" id="KW-1185">Reference proteome</keyword>
<proteinExistence type="predicted"/>
<evidence type="ECO:0000313" key="3">
    <source>
        <dbReference type="Proteomes" id="UP000243887"/>
    </source>
</evidence>
<organism evidence="2 3">
    <name type="scientific">Myroides guanonis</name>
    <dbReference type="NCBI Taxonomy" id="1150112"/>
    <lineage>
        <taxon>Bacteria</taxon>
        <taxon>Pseudomonadati</taxon>
        <taxon>Bacteroidota</taxon>
        <taxon>Flavobacteriia</taxon>
        <taxon>Flavobacteriales</taxon>
        <taxon>Flavobacteriaceae</taxon>
        <taxon>Myroides</taxon>
    </lineage>
</organism>
<keyword evidence="1" id="KW-1133">Transmembrane helix</keyword>
<evidence type="ECO:0000313" key="2">
    <source>
        <dbReference type="EMBL" id="SFJ77981.1"/>
    </source>
</evidence>
<protein>
    <submittedName>
        <fullName evidence="2">Uncharacterized protein</fullName>
    </submittedName>
</protein>